<dbReference type="AlphaFoldDB" id="A0ABD3XCJ5"/>
<feature type="non-terminal residue" evidence="2">
    <location>
        <position position="50"/>
    </location>
</feature>
<evidence type="ECO:0000313" key="3">
    <source>
        <dbReference type="Proteomes" id="UP001634394"/>
    </source>
</evidence>
<evidence type="ECO:0000313" key="2">
    <source>
        <dbReference type="EMBL" id="KAL3883158.1"/>
    </source>
</evidence>
<feature type="compositionally biased region" description="Basic and acidic residues" evidence="1">
    <location>
        <begin position="33"/>
        <end position="50"/>
    </location>
</feature>
<keyword evidence="3" id="KW-1185">Reference proteome</keyword>
<evidence type="ECO:0000256" key="1">
    <source>
        <dbReference type="SAM" id="MobiDB-lite"/>
    </source>
</evidence>
<name>A0ABD3XCJ5_SINWO</name>
<comment type="caution">
    <text evidence="2">The sequence shown here is derived from an EMBL/GenBank/DDBJ whole genome shotgun (WGS) entry which is preliminary data.</text>
</comment>
<accession>A0ABD3XCJ5</accession>
<dbReference type="Proteomes" id="UP001634394">
    <property type="component" value="Unassembled WGS sequence"/>
</dbReference>
<reference evidence="2 3" key="1">
    <citation type="submission" date="2024-11" db="EMBL/GenBank/DDBJ databases">
        <title>Chromosome-level genome assembly of the freshwater bivalve Anodonta woodiana.</title>
        <authorList>
            <person name="Chen X."/>
        </authorList>
    </citation>
    <scope>NUCLEOTIDE SEQUENCE [LARGE SCALE GENOMIC DNA]</scope>
    <source>
        <strain evidence="2">MN2024</strain>
        <tissue evidence="2">Gills</tissue>
    </source>
</reference>
<protein>
    <submittedName>
        <fullName evidence="2">Uncharacterized protein</fullName>
    </submittedName>
</protein>
<sequence length="50" mass="5839">LKEAIKQLNASRKRRQVPVLSTRNKSSHRSRPKKSDTFDETRNNKACDLE</sequence>
<proteinExistence type="predicted"/>
<organism evidence="2 3">
    <name type="scientific">Sinanodonta woodiana</name>
    <name type="common">Chinese pond mussel</name>
    <name type="synonym">Anodonta woodiana</name>
    <dbReference type="NCBI Taxonomy" id="1069815"/>
    <lineage>
        <taxon>Eukaryota</taxon>
        <taxon>Metazoa</taxon>
        <taxon>Spiralia</taxon>
        <taxon>Lophotrochozoa</taxon>
        <taxon>Mollusca</taxon>
        <taxon>Bivalvia</taxon>
        <taxon>Autobranchia</taxon>
        <taxon>Heteroconchia</taxon>
        <taxon>Palaeoheterodonta</taxon>
        <taxon>Unionida</taxon>
        <taxon>Unionoidea</taxon>
        <taxon>Unionidae</taxon>
        <taxon>Unioninae</taxon>
        <taxon>Sinanodonta</taxon>
    </lineage>
</organism>
<dbReference type="EMBL" id="JBJQND010000003">
    <property type="protein sequence ID" value="KAL3883158.1"/>
    <property type="molecule type" value="Genomic_DNA"/>
</dbReference>
<gene>
    <name evidence="2" type="ORF">ACJMK2_029449</name>
</gene>
<feature type="non-terminal residue" evidence="2">
    <location>
        <position position="1"/>
    </location>
</feature>
<feature type="region of interest" description="Disordered" evidence="1">
    <location>
        <begin position="1"/>
        <end position="50"/>
    </location>
</feature>